<dbReference type="EMBL" id="LT598468">
    <property type="protein sequence ID" value="SCV02792.1"/>
    <property type="molecule type" value="Genomic_DNA"/>
</dbReference>
<feature type="compositionally biased region" description="Basic and acidic residues" evidence="1">
    <location>
        <begin position="215"/>
        <end position="237"/>
    </location>
</feature>
<name>A0A1G4KE60_9SACH</name>
<feature type="compositionally biased region" description="Basic and acidic residues" evidence="1">
    <location>
        <begin position="604"/>
        <end position="636"/>
    </location>
</feature>
<feature type="compositionally biased region" description="Basic residues" evidence="1">
    <location>
        <begin position="479"/>
        <end position="490"/>
    </location>
</feature>
<feature type="region of interest" description="Disordered" evidence="1">
    <location>
        <begin position="251"/>
        <end position="407"/>
    </location>
</feature>
<dbReference type="InterPro" id="IPR021386">
    <property type="entry name" value="SPP41_DUF3020"/>
</dbReference>
<feature type="region of interest" description="Disordered" evidence="1">
    <location>
        <begin position="759"/>
        <end position="789"/>
    </location>
</feature>
<feature type="region of interest" description="Disordered" evidence="1">
    <location>
        <begin position="596"/>
        <end position="700"/>
    </location>
</feature>
<keyword evidence="4" id="KW-1185">Reference proteome</keyword>
<feature type="compositionally biased region" description="Polar residues" evidence="1">
    <location>
        <begin position="759"/>
        <end position="769"/>
    </location>
</feature>
<feature type="compositionally biased region" description="Polar residues" evidence="1">
    <location>
        <begin position="491"/>
        <end position="523"/>
    </location>
</feature>
<evidence type="ECO:0000313" key="3">
    <source>
        <dbReference type="EMBL" id="SCV02792.1"/>
    </source>
</evidence>
<feature type="compositionally biased region" description="Basic residues" evidence="1">
    <location>
        <begin position="684"/>
        <end position="699"/>
    </location>
</feature>
<feature type="region of interest" description="Disordered" evidence="1">
    <location>
        <begin position="74"/>
        <end position="105"/>
    </location>
</feature>
<protein>
    <submittedName>
        <fullName evidence="3">LAMI_0H03026g1_1</fullName>
    </submittedName>
</protein>
<evidence type="ECO:0000313" key="4">
    <source>
        <dbReference type="Proteomes" id="UP000191024"/>
    </source>
</evidence>
<feature type="compositionally biased region" description="Basic residues" evidence="1">
    <location>
        <begin position="352"/>
        <end position="364"/>
    </location>
</feature>
<feature type="region of interest" description="Disordered" evidence="1">
    <location>
        <begin position="165"/>
        <end position="237"/>
    </location>
</feature>
<feature type="compositionally biased region" description="Basic residues" evidence="1">
    <location>
        <begin position="653"/>
        <end position="662"/>
    </location>
</feature>
<feature type="compositionally biased region" description="Polar residues" evidence="1">
    <location>
        <begin position="274"/>
        <end position="286"/>
    </location>
</feature>
<evidence type="ECO:0000259" key="2">
    <source>
        <dbReference type="Pfam" id="PF11223"/>
    </source>
</evidence>
<dbReference type="OrthoDB" id="5595797at2759"/>
<dbReference type="Proteomes" id="UP000191024">
    <property type="component" value="Chromosome H"/>
</dbReference>
<organism evidence="3 4">
    <name type="scientific">Lachancea mirantina</name>
    <dbReference type="NCBI Taxonomy" id="1230905"/>
    <lineage>
        <taxon>Eukaryota</taxon>
        <taxon>Fungi</taxon>
        <taxon>Dikarya</taxon>
        <taxon>Ascomycota</taxon>
        <taxon>Saccharomycotina</taxon>
        <taxon>Saccharomycetes</taxon>
        <taxon>Saccharomycetales</taxon>
        <taxon>Saccharomycetaceae</taxon>
        <taxon>Lachancea</taxon>
    </lineage>
</organism>
<sequence length="1484" mass="163196">MSEEQEDLNLNELVGNLLAAHNESEPVQDLEHETADLNEEFPELQETSVEPGIDFGDEDLAAVVAQAIGGMDHVAENGSKPQQIGHEHRQDTGNEVLGESSELGEVNKEQEWAHILQQGLLQEQLPSTQDNVLSRAEATTAEDLDQEDEALRRAILDSLQHINVSGDGFAEGKKDQMQAEPTQASRSSKEKKASKSKSSKKSSKKKSSKKKKESSKKQKNVEKSSKTGKAEEKKADDDLLNFEDVIKSFMDQASLGSTSTSNLTEVDTRRAAQSYESSDPETQALVQATLKAFEKDLVDKSDKSSHASTSKKKSSLKGTEGHKKPAKSSTLKNKKSSKVQSTSTTVKSKGSSSKHKRKSSKAKAHVSSEPEDDDFSKALADMVNRVVNTSLTEPQGRQEPAVAPSGSLNDMAASAEIAGANATDQEEGFDLNLIMQNAMAMAFQDESQSESQREVSDDLNRELGDLNISDLLESIKVTKGRKKVASKKKQTSISEVTPTSKKAGASTKSQSRRVSNASRPGFGFTSQELSAALNAAGTSFSGLSGTLSFPTALKEEAQPGKLKKPGQSQISTEKLLRRKYSIAVNVAASVARKNIRKKNREARKKLLEARESARAERKRRKEEERVNKESERKELEVIVSRGPPYPSDLRLTKSGKPKKPYRRYTPEELAKRAAAPPAEEQKSQKIKRERKKREKKPKKIPLSALKKIPLFNFAKDKSLLETKGGLNDIDGTLARIPLKNSESKAGSVEINLSGETLRNSNSLQTSLTETRGDLGKSKASKPGPYDRAQKTVVHREKVPFHPPWIMPSQPPFALPVARRKKKDRSKGHSHARRASKSLRSSHSRRNNSTFVSGNKIIPAAFFPIINTLKAAARSKTAAGATPEEASRHLGLMLRQASTTIAHVLAAARGHSKRDYASIRSQDEIKKLQEEDQEIKRIPLFGISSSKAAGKPAITDNEDSVARVLKISHSPRTTTEPRPELESTSESINIPDEEKEKSEVFSAAPAEDSSRKDSPLNATEKAHGKEAISNTHVSRDEKKPRFKDRTQPSAVEHLDSAYQVSIKLEADENAVPNMSQVKGHSAHSPSEAYLSPVINSDIEVTKESVRKSTFKEPLSSVKSDVLSTNLENMVRNQLGGKHEANASLPANFDTIISTAIADLVKPQAKPRKKYTKKSTPVLNIEGIVPPSLKVEVEAEERLPDVEVSYGDRKSGQPTALINAPVRPLNIMKTEEKGSRFHVPTTTAAGEALLASAMRRAKKHLDSESLVTLKKAVNNERKRKWREANAKKNKGHDLRARLKKRANALFGEQNSSEKSQWYDQEYAKRAVKLEEEPRELQVPSAEPTTSVSDPEILAIIADTLDKPEVAKAIEKEIVDEAGTMCNNKRGVKRQRGSHEMSFESSGVGQIHIQAGRFSQKAKHLPPVENTQELIDPTLIGSPKRQKNEIAADINRDLTDNIEKEVDGRNKRVISRGSLLKRPGYLNAESE</sequence>
<feature type="compositionally biased region" description="Polar residues" evidence="1">
    <location>
        <begin position="386"/>
        <end position="395"/>
    </location>
</feature>
<feature type="compositionally biased region" description="Basic and acidic residues" evidence="1">
    <location>
        <begin position="292"/>
        <end position="305"/>
    </location>
</feature>
<feature type="compositionally biased region" description="Basic and acidic residues" evidence="1">
    <location>
        <begin position="1032"/>
        <end position="1045"/>
    </location>
</feature>
<feature type="compositionally biased region" description="Basic residues" evidence="1">
    <location>
        <begin position="194"/>
        <end position="214"/>
    </location>
</feature>
<evidence type="ECO:0000256" key="1">
    <source>
        <dbReference type="SAM" id="MobiDB-lite"/>
    </source>
</evidence>
<feature type="compositionally biased region" description="Basic and acidic residues" evidence="1">
    <location>
        <begin position="1007"/>
        <end position="1025"/>
    </location>
</feature>
<feature type="region of interest" description="Disordered" evidence="1">
    <location>
        <begin position="479"/>
        <end position="523"/>
    </location>
</feature>
<feature type="compositionally biased region" description="Basic residues" evidence="1">
    <location>
        <begin position="817"/>
        <end position="845"/>
    </location>
</feature>
<feature type="region of interest" description="Disordered" evidence="1">
    <location>
        <begin position="816"/>
        <end position="850"/>
    </location>
</feature>
<proteinExistence type="predicted"/>
<dbReference type="STRING" id="1230905.A0A1G4KE60"/>
<feature type="compositionally biased region" description="Polar residues" evidence="1">
    <location>
        <begin position="254"/>
        <end position="265"/>
    </location>
</feature>
<feature type="region of interest" description="Disordered" evidence="1">
    <location>
        <begin position="966"/>
        <end position="1047"/>
    </location>
</feature>
<reference evidence="4" key="1">
    <citation type="submission" date="2016-03" db="EMBL/GenBank/DDBJ databases">
        <authorList>
            <person name="Devillers H."/>
        </authorList>
    </citation>
    <scope>NUCLEOTIDE SEQUENCE [LARGE SCALE GENOMIC DNA]</scope>
</reference>
<feature type="compositionally biased region" description="Low complexity" evidence="1">
    <location>
        <begin position="338"/>
        <end position="351"/>
    </location>
</feature>
<gene>
    <name evidence="3" type="ORF">LAMI_0H03026G</name>
</gene>
<feature type="domain" description="DUF3020" evidence="2">
    <location>
        <begin position="1272"/>
        <end position="1320"/>
    </location>
</feature>
<accession>A0A1G4KE60</accession>
<dbReference type="Pfam" id="PF11223">
    <property type="entry name" value="DUF3020"/>
    <property type="match status" value="1"/>
</dbReference>